<feature type="non-terminal residue" evidence="2">
    <location>
        <position position="84"/>
    </location>
</feature>
<gene>
    <name evidence="2" type="ORF">OSTQU699_LOCUS10008</name>
</gene>
<evidence type="ECO:0000313" key="3">
    <source>
        <dbReference type="Proteomes" id="UP000708148"/>
    </source>
</evidence>
<keyword evidence="1" id="KW-0812">Transmembrane</keyword>
<feature type="transmembrane region" description="Helical" evidence="1">
    <location>
        <begin position="41"/>
        <end position="62"/>
    </location>
</feature>
<sequence>MQWTQMAGKLVHGDSLGRLLCLCRCLYMMLLPLCQCTSTQCFIVVGVLGECMACFGTLQLWIFDSQIGLVPNESAVRHILDAVK</sequence>
<proteinExistence type="predicted"/>
<dbReference type="EMBL" id="CAJHUC010002939">
    <property type="protein sequence ID" value="CAD7704653.1"/>
    <property type="molecule type" value="Genomic_DNA"/>
</dbReference>
<keyword evidence="1" id="KW-1133">Transmembrane helix</keyword>
<keyword evidence="3" id="KW-1185">Reference proteome</keyword>
<evidence type="ECO:0000256" key="1">
    <source>
        <dbReference type="SAM" id="Phobius"/>
    </source>
</evidence>
<reference evidence="2" key="1">
    <citation type="submission" date="2020-12" db="EMBL/GenBank/DDBJ databases">
        <authorList>
            <person name="Iha C."/>
        </authorList>
    </citation>
    <scope>NUCLEOTIDE SEQUENCE</scope>
</reference>
<accession>A0A8S1JEF3</accession>
<comment type="caution">
    <text evidence="2">The sequence shown here is derived from an EMBL/GenBank/DDBJ whole genome shotgun (WGS) entry which is preliminary data.</text>
</comment>
<keyword evidence="1" id="KW-0472">Membrane</keyword>
<name>A0A8S1JEF3_9CHLO</name>
<protein>
    <submittedName>
        <fullName evidence="2">Uncharacterized protein</fullName>
    </submittedName>
</protein>
<feature type="transmembrane region" description="Helical" evidence="1">
    <location>
        <begin position="16"/>
        <end position="34"/>
    </location>
</feature>
<dbReference type="Proteomes" id="UP000708148">
    <property type="component" value="Unassembled WGS sequence"/>
</dbReference>
<dbReference type="AlphaFoldDB" id="A0A8S1JEF3"/>
<organism evidence="2 3">
    <name type="scientific">Ostreobium quekettii</name>
    <dbReference type="NCBI Taxonomy" id="121088"/>
    <lineage>
        <taxon>Eukaryota</taxon>
        <taxon>Viridiplantae</taxon>
        <taxon>Chlorophyta</taxon>
        <taxon>core chlorophytes</taxon>
        <taxon>Ulvophyceae</taxon>
        <taxon>TCBD clade</taxon>
        <taxon>Bryopsidales</taxon>
        <taxon>Ostreobineae</taxon>
        <taxon>Ostreobiaceae</taxon>
        <taxon>Ostreobium</taxon>
    </lineage>
</organism>
<evidence type="ECO:0000313" key="2">
    <source>
        <dbReference type="EMBL" id="CAD7704653.1"/>
    </source>
</evidence>